<reference evidence="7" key="1">
    <citation type="submission" date="2016-11" db="EMBL/GenBank/DDBJ databases">
        <authorList>
            <person name="Varghese N."/>
            <person name="Submissions S."/>
        </authorList>
    </citation>
    <scope>NUCLEOTIDE SEQUENCE [LARGE SCALE GENOMIC DNA]</scope>
    <source>
        <strain evidence="7">DSM 18829</strain>
    </source>
</reference>
<dbReference type="PROSITE" id="PS00675">
    <property type="entry name" value="SIGMA54_INTERACT_1"/>
    <property type="match status" value="1"/>
</dbReference>
<protein>
    <submittedName>
        <fullName evidence="6">Regulatory protein, Fis family</fullName>
    </submittedName>
</protein>
<keyword evidence="4" id="KW-0804">Transcription</keyword>
<dbReference type="Pfam" id="PF02954">
    <property type="entry name" value="HTH_8"/>
    <property type="match status" value="1"/>
</dbReference>
<dbReference type="InterPro" id="IPR002197">
    <property type="entry name" value="HTH_Fis"/>
</dbReference>
<dbReference type="STRING" id="415425.SAMN05444363_1532"/>
<dbReference type="SUPFAM" id="SSF52540">
    <property type="entry name" value="P-loop containing nucleoside triphosphate hydrolases"/>
    <property type="match status" value="1"/>
</dbReference>
<dbReference type="InterPro" id="IPR025662">
    <property type="entry name" value="Sigma_54_int_dom_ATP-bd_1"/>
</dbReference>
<dbReference type="Proteomes" id="UP000184488">
    <property type="component" value="Unassembled WGS sequence"/>
</dbReference>
<organism evidence="6 7">
    <name type="scientific">Flavobacterium terrae</name>
    <dbReference type="NCBI Taxonomy" id="415425"/>
    <lineage>
        <taxon>Bacteria</taxon>
        <taxon>Pseudomonadati</taxon>
        <taxon>Bacteroidota</taxon>
        <taxon>Flavobacteriia</taxon>
        <taxon>Flavobacteriales</taxon>
        <taxon>Flavobacteriaceae</taxon>
        <taxon>Flavobacterium</taxon>
    </lineage>
</organism>
<name>A0A1M6DMB0_9FLAO</name>
<keyword evidence="2" id="KW-0067">ATP-binding</keyword>
<dbReference type="InterPro" id="IPR009057">
    <property type="entry name" value="Homeodomain-like_sf"/>
</dbReference>
<dbReference type="Gene3D" id="1.10.10.60">
    <property type="entry name" value="Homeodomain-like"/>
    <property type="match status" value="1"/>
</dbReference>
<dbReference type="Gene3D" id="1.10.8.60">
    <property type="match status" value="1"/>
</dbReference>
<dbReference type="Pfam" id="PF25601">
    <property type="entry name" value="AAA_lid_14"/>
    <property type="match status" value="1"/>
</dbReference>
<evidence type="ECO:0000256" key="2">
    <source>
        <dbReference type="ARBA" id="ARBA00022840"/>
    </source>
</evidence>
<dbReference type="InterPro" id="IPR003593">
    <property type="entry name" value="AAA+_ATPase"/>
</dbReference>
<dbReference type="PANTHER" id="PTHR32071">
    <property type="entry name" value="TRANSCRIPTIONAL REGULATORY PROTEIN"/>
    <property type="match status" value="1"/>
</dbReference>
<evidence type="ECO:0000313" key="6">
    <source>
        <dbReference type="EMBL" id="SHI74386.1"/>
    </source>
</evidence>
<dbReference type="SUPFAM" id="SSF46689">
    <property type="entry name" value="Homeodomain-like"/>
    <property type="match status" value="1"/>
</dbReference>
<dbReference type="CDD" id="cd00009">
    <property type="entry name" value="AAA"/>
    <property type="match status" value="1"/>
</dbReference>
<dbReference type="Gene3D" id="3.40.50.300">
    <property type="entry name" value="P-loop containing nucleotide triphosphate hydrolases"/>
    <property type="match status" value="1"/>
</dbReference>
<keyword evidence="3" id="KW-0805">Transcription regulation</keyword>
<keyword evidence="1" id="KW-0547">Nucleotide-binding</keyword>
<evidence type="ECO:0000256" key="3">
    <source>
        <dbReference type="ARBA" id="ARBA00023015"/>
    </source>
</evidence>
<dbReference type="InterPro" id="IPR025943">
    <property type="entry name" value="Sigma_54_int_dom_ATP-bd_2"/>
</dbReference>
<dbReference type="PANTHER" id="PTHR32071:SF121">
    <property type="entry name" value="SIGMA L-DEPENDENT TRANSCRIPTIONAL REGULATOR YQIR-RELATED"/>
    <property type="match status" value="1"/>
</dbReference>
<dbReference type="EMBL" id="FQZI01000002">
    <property type="protein sequence ID" value="SHI74386.1"/>
    <property type="molecule type" value="Genomic_DNA"/>
</dbReference>
<evidence type="ECO:0000256" key="1">
    <source>
        <dbReference type="ARBA" id="ARBA00022741"/>
    </source>
</evidence>
<dbReference type="SMART" id="SM00382">
    <property type="entry name" value="AAA"/>
    <property type="match status" value="1"/>
</dbReference>
<dbReference type="GO" id="GO:0043565">
    <property type="term" value="F:sequence-specific DNA binding"/>
    <property type="evidence" value="ECO:0007669"/>
    <property type="project" value="InterPro"/>
</dbReference>
<dbReference type="FunFam" id="3.40.50.300:FF:000006">
    <property type="entry name" value="DNA-binding transcriptional regulator NtrC"/>
    <property type="match status" value="1"/>
</dbReference>
<evidence type="ECO:0000256" key="4">
    <source>
        <dbReference type="ARBA" id="ARBA00023163"/>
    </source>
</evidence>
<proteinExistence type="predicted"/>
<dbReference type="RefSeq" id="WP_073310085.1">
    <property type="nucleotide sequence ID" value="NZ_FQZI01000002.1"/>
</dbReference>
<feature type="domain" description="Sigma-54 factor interaction" evidence="5">
    <location>
        <begin position="13"/>
        <end position="242"/>
    </location>
</feature>
<dbReference type="OrthoDB" id="5401077at2"/>
<evidence type="ECO:0000313" key="7">
    <source>
        <dbReference type="Proteomes" id="UP000184488"/>
    </source>
</evidence>
<dbReference type="Pfam" id="PF00158">
    <property type="entry name" value="Sigma54_activat"/>
    <property type="match status" value="1"/>
</dbReference>
<keyword evidence="7" id="KW-1185">Reference proteome</keyword>
<dbReference type="PROSITE" id="PS00676">
    <property type="entry name" value="SIGMA54_INTERACT_2"/>
    <property type="match status" value="1"/>
</dbReference>
<sequence length="421" mass="47544">MESVQAIKQRFEIIGNDTKLNRAIEKAIQVAPTDISVLVTGESGVGKESIPKIIHSLSHRKHGKYIAVNCGAIPEGTIDSELFGHEKGSFTGATATREGYFEVADGGTIFLDEVGELPLTTQVRLLRVLENGEFIKVGSSQVQKTNVRIVAATNVNMADAIEKGKFREDLYYRLSTVEIGLPPLRERRDDIHLLFRKFASDFAHKYKMPPIKLEDQAVNYLLKYRWGGNIRQLRNVAEQISVLETNRDISLQTLTSYLPSEGSNLPSVIGKKSESDFATERDILYKVLFDMKSDLNDLKKLTLELMKNGAKVQDINPNLIQKVYGTSKGNDSEIIFDEEPIVSVLPNTNNQVEEEYIEEDDNENYIFADTVEEEDSLRLDQKEIELIKKALERNKGKRKAAADELGISERTLYRKIKQFDL</sequence>
<dbReference type="GO" id="GO:0005524">
    <property type="term" value="F:ATP binding"/>
    <property type="evidence" value="ECO:0007669"/>
    <property type="project" value="UniProtKB-KW"/>
</dbReference>
<gene>
    <name evidence="6" type="ORF">SAMN05444363_1532</name>
</gene>
<dbReference type="PRINTS" id="PR01590">
    <property type="entry name" value="HTHFIS"/>
</dbReference>
<dbReference type="PROSITE" id="PS50045">
    <property type="entry name" value="SIGMA54_INTERACT_4"/>
    <property type="match status" value="1"/>
</dbReference>
<dbReference type="InterPro" id="IPR058031">
    <property type="entry name" value="AAA_lid_NorR"/>
</dbReference>
<dbReference type="InterPro" id="IPR002078">
    <property type="entry name" value="Sigma_54_int"/>
</dbReference>
<dbReference type="InterPro" id="IPR027417">
    <property type="entry name" value="P-loop_NTPase"/>
</dbReference>
<dbReference type="AlphaFoldDB" id="A0A1M6DMB0"/>
<dbReference type="GO" id="GO:0006355">
    <property type="term" value="P:regulation of DNA-templated transcription"/>
    <property type="evidence" value="ECO:0007669"/>
    <property type="project" value="InterPro"/>
</dbReference>
<evidence type="ECO:0000259" key="5">
    <source>
        <dbReference type="PROSITE" id="PS50045"/>
    </source>
</evidence>
<accession>A0A1M6DMB0</accession>